<keyword evidence="5 7" id="KW-0472">Membrane</keyword>
<accession>A0A6A5ARH0</accession>
<comment type="subcellular location">
    <subcellularLocation>
        <location evidence="1">Cell membrane</location>
        <topology evidence="1">Multi-pass membrane protein</topology>
    </subcellularLocation>
</comment>
<feature type="transmembrane region" description="Helical" evidence="7">
    <location>
        <begin position="222"/>
        <end position="241"/>
    </location>
</feature>
<organism evidence="8 9">
    <name type="scientific">Aphanomyces astaci</name>
    <name type="common">Crayfish plague agent</name>
    <dbReference type="NCBI Taxonomy" id="112090"/>
    <lineage>
        <taxon>Eukaryota</taxon>
        <taxon>Sar</taxon>
        <taxon>Stramenopiles</taxon>
        <taxon>Oomycota</taxon>
        <taxon>Saprolegniomycetes</taxon>
        <taxon>Saprolegniales</taxon>
        <taxon>Verrucalvaceae</taxon>
        <taxon>Aphanomyces</taxon>
    </lineage>
</organism>
<feature type="region of interest" description="Disordered" evidence="6">
    <location>
        <begin position="484"/>
        <end position="526"/>
    </location>
</feature>
<feature type="transmembrane region" description="Helical" evidence="7">
    <location>
        <begin position="585"/>
        <end position="604"/>
    </location>
</feature>
<feature type="transmembrane region" description="Helical" evidence="7">
    <location>
        <begin position="36"/>
        <end position="57"/>
    </location>
</feature>
<name>A0A6A5ARH0_APHAT</name>
<comment type="caution">
    <text evidence="8">The sequence shown here is derived from an EMBL/GenBank/DDBJ whole genome shotgun (WGS) entry which is preliminary data.</text>
</comment>
<dbReference type="PANTHER" id="PTHR42770">
    <property type="entry name" value="AMINO ACID TRANSPORTER-RELATED"/>
    <property type="match status" value="1"/>
</dbReference>
<feature type="transmembrane region" description="Helical" evidence="7">
    <location>
        <begin position="317"/>
        <end position="335"/>
    </location>
</feature>
<evidence type="ECO:0000256" key="5">
    <source>
        <dbReference type="ARBA" id="ARBA00023136"/>
    </source>
</evidence>
<feature type="transmembrane region" description="Helical" evidence="7">
    <location>
        <begin position="77"/>
        <end position="98"/>
    </location>
</feature>
<feature type="transmembrane region" description="Helical" evidence="7">
    <location>
        <begin position="12"/>
        <end position="30"/>
    </location>
</feature>
<feature type="transmembrane region" description="Helical" evidence="7">
    <location>
        <begin position="147"/>
        <end position="166"/>
    </location>
</feature>
<dbReference type="GO" id="GO:0005886">
    <property type="term" value="C:plasma membrane"/>
    <property type="evidence" value="ECO:0007669"/>
    <property type="project" value="UniProtKB-SubCell"/>
</dbReference>
<feature type="non-terminal residue" evidence="8">
    <location>
        <position position="809"/>
    </location>
</feature>
<feature type="transmembrane region" description="Helical" evidence="7">
    <location>
        <begin position="624"/>
        <end position="645"/>
    </location>
</feature>
<dbReference type="EMBL" id="VJMI01008551">
    <property type="protein sequence ID" value="KAF0761002.1"/>
    <property type="molecule type" value="Genomic_DNA"/>
</dbReference>
<dbReference type="VEuPathDB" id="FungiDB:H257_03580"/>
<evidence type="ECO:0000256" key="7">
    <source>
        <dbReference type="SAM" id="Phobius"/>
    </source>
</evidence>
<evidence type="ECO:0000313" key="9">
    <source>
        <dbReference type="Proteomes" id="UP000469452"/>
    </source>
</evidence>
<protein>
    <recommendedName>
        <fullName evidence="10">Amino acid permease/ SLC12A domain-containing protein</fullName>
    </recommendedName>
</protein>
<feature type="transmembrane region" description="Helical" evidence="7">
    <location>
        <begin position="769"/>
        <end position="790"/>
    </location>
</feature>
<dbReference type="Proteomes" id="UP000469452">
    <property type="component" value="Unassembled WGS sequence"/>
</dbReference>
<dbReference type="PANTHER" id="PTHR42770:SF7">
    <property type="entry name" value="MEMBRANE PROTEIN"/>
    <property type="match status" value="1"/>
</dbReference>
<feature type="transmembrane region" description="Helical" evidence="7">
    <location>
        <begin position="341"/>
        <end position="365"/>
    </location>
</feature>
<dbReference type="InterPro" id="IPR050367">
    <property type="entry name" value="APC_superfamily"/>
</dbReference>
<dbReference type="VEuPathDB" id="FungiDB:H257_03581"/>
<feature type="transmembrane region" description="Helical" evidence="7">
    <location>
        <begin position="694"/>
        <end position="714"/>
    </location>
</feature>
<reference evidence="8 9" key="1">
    <citation type="submission" date="2019-06" db="EMBL/GenBank/DDBJ databases">
        <title>Genomics analysis of Aphanomyces spp. identifies a new class of oomycete effector associated with host adaptation.</title>
        <authorList>
            <person name="Gaulin E."/>
        </authorList>
    </citation>
    <scope>NUCLEOTIDE SEQUENCE [LARGE SCALE GENOMIC DNA]</scope>
    <source>
        <strain evidence="8 9">E</strain>
    </source>
</reference>
<feature type="transmembrane region" description="Helical" evidence="7">
    <location>
        <begin position="408"/>
        <end position="424"/>
    </location>
</feature>
<dbReference type="Pfam" id="PF13520">
    <property type="entry name" value="AA_permease_2"/>
    <property type="match status" value="2"/>
</dbReference>
<dbReference type="GO" id="GO:0022857">
    <property type="term" value="F:transmembrane transporter activity"/>
    <property type="evidence" value="ECO:0007669"/>
    <property type="project" value="InterPro"/>
</dbReference>
<feature type="transmembrane region" description="Helical" evidence="7">
    <location>
        <begin position="740"/>
        <end position="757"/>
    </location>
</feature>
<evidence type="ECO:0008006" key="10">
    <source>
        <dbReference type="Google" id="ProtNLM"/>
    </source>
</evidence>
<feature type="transmembrane region" description="Helical" evidence="7">
    <location>
        <begin position="118"/>
        <end position="135"/>
    </location>
</feature>
<evidence type="ECO:0000256" key="3">
    <source>
        <dbReference type="ARBA" id="ARBA00022692"/>
    </source>
</evidence>
<dbReference type="AlphaFoldDB" id="A0A6A5ARH0"/>
<evidence type="ECO:0000313" key="8">
    <source>
        <dbReference type="EMBL" id="KAF0761002.1"/>
    </source>
</evidence>
<evidence type="ECO:0000256" key="4">
    <source>
        <dbReference type="ARBA" id="ARBA00022989"/>
    </source>
</evidence>
<dbReference type="InterPro" id="IPR002293">
    <property type="entry name" value="AA/rel_permease1"/>
</dbReference>
<evidence type="ECO:0000256" key="1">
    <source>
        <dbReference type="ARBA" id="ARBA00004651"/>
    </source>
</evidence>
<evidence type="ECO:0000256" key="6">
    <source>
        <dbReference type="SAM" id="MobiDB-lite"/>
    </source>
</evidence>
<proteinExistence type="predicted"/>
<gene>
    <name evidence="8" type="ORF">AaE_003483</name>
</gene>
<dbReference type="Gene3D" id="1.20.1740.10">
    <property type="entry name" value="Amino acid/polyamine transporter I"/>
    <property type="match status" value="2"/>
</dbReference>
<feature type="transmembrane region" description="Helical" evidence="7">
    <location>
        <begin position="273"/>
        <end position="296"/>
    </location>
</feature>
<keyword evidence="3 7" id="KW-0812">Transmembrane</keyword>
<feature type="transmembrane region" description="Helical" evidence="7">
    <location>
        <begin position="665"/>
        <end position="682"/>
    </location>
</feature>
<sequence length="809" mass="87639">MTQVNVSSFDIWAVGICVVIGGQYFSWNLGLAAGTLSYGVAVGLMGSAYLCLSLSMAEVTSMVPFAGGAYGLGRCTLGYYVGFILGCCEFLEYIIYVSVSVVTLGDMLTAQWTGLHDAVWVVWFLSYVVGCAAFMHSKVFWMWTRLLAVVSIGLLLLYCVGSMPYLDVTLITQSEFAIIGGGYGFMQASPQAAWLFVGIESLNTLSGGVAHPKATIPKGQVACMLTLLITATWVFVVSIALPPGMPSVSTVLVPLNYGYTKMFGISDDATTMLAVPATFATAQGFMLSYANILDAMANSKLLPPFLAHRHPVHGTPVNALLVGSALSFGLCFVIQTCSLGVIMFNVCMLFGFMAYMAQCVGYIFLKRRHKSMERLFHSPAGIGGAVFAMCVWSLNIVSIVGFQQDDQVGVGIAFGVVALCSVYYQGYAKYHQSYSDEEQKLMFFAHVAKHNQSKRFRIMHMNRSKRYSTTSGYSGTSRTIAVKQQRRTSGGASTAIEAESSKALEATGSDQKLPRQTVKKVTSAKSRPVPKVILKHPNDPLCKDPLPKQLMCPTSVDIWAVGIAVVIGGQYFSWNEGLAAGSVSYGIAVGAMGMAYLCLTLSMAEMTSMMPFAGGAYGLGRCTLGFFTGFLLGCCETLEYILYVTCSCLTLSRMLATKWPELEKCKYLVWAMSYVVACLALARGGRTYWMWNRAMAAISLGIVVIFCLGSLPFVDTTLPFQSDYFVVGDLTDFLEAFPKAAWFFIGIESLNTLSNAVPNPKSTIPRGQLASMVTLLITATWTYVVCMLLPPGLPTLSAELSPLNRGFTR</sequence>
<dbReference type="VEuPathDB" id="FungiDB:H257_03582"/>
<evidence type="ECO:0000256" key="2">
    <source>
        <dbReference type="ARBA" id="ARBA00022475"/>
    </source>
</evidence>
<keyword evidence="2" id="KW-1003">Cell membrane</keyword>
<feature type="transmembrane region" description="Helical" evidence="7">
    <location>
        <begin position="377"/>
        <end position="402"/>
    </location>
</feature>
<keyword evidence="4 7" id="KW-1133">Transmembrane helix</keyword>